<evidence type="ECO:0000313" key="2">
    <source>
        <dbReference type="Proteomes" id="UP000268014"/>
    </source>
</evidence>
<name>A0A3P8BUG1_HAEPC</name>
<organism evidence="1 2">
    <name type="scientific">Haemonchus placei</name>
    <name type="common">Barber's pole worm</name>
    <dbReference type="NCBI Taxonomy" id="6290"/>
    <lineage>
        <taxon>Eukaryota</taxon>
        <taxon>Metazoa</taxon>
        <taxon>Ecdysozoa</taxon>
        <taxon>Nematoda</taxon>
        <taxon>Chromadorea</taxon>
        <taxon>Rhabditida</taxon>
        <taxon>Rhabditina</taxon>
        <taxon>Rhabditomorpha</taxon>
        <taxon>Strongyloidea</taxon>
        <taxon>Trichostrongylidae</taxon>
        <taxon>Haemonchus</taxon>
    </lineage>
</organism>
<evidence type="ECO:0000313" key="1">
    <source>
        <dbReference type="EMBL" id="VDO76355.1"/>
    </source>
</evidence>
<dbReference type="EMBL" id="UZAF01021201">
    <property type="protein sequence ID" value="VDO76355.1"/>
    <property type="molecule type" value="Genomic_DNA"/>
</dbReference>
<sequence>MTIAMNHESSRISSFRSTSTELRRLLHKFANPRMAAQTSGNKGF</sequence>
<proteinExistence type="predicted"/>
<keyword evidence="2" id="KW-1185">Reference proteome</keyword>
<gene>
    <name evidence="1" type="ORF">HPLM_LOCUS19299</name>
</gene>
<dbReference type="AlphaFoldDB" id="A0A3P8BUG1"/>
<protein>
    <submittedName>
        <fullName evidence="1">Uncharacterized protein</fullName>
    </submittedName>
</protein>
<accession>A0A3P8BUG1</accession>
<reference evidence="1 2" key="1">
    <citation type="submission" date="2018-11" db="EMBL/GenBank/DDBJ databases">
        <authorList>
            <consortium name="Pathogen Informatics"/>
        </authorList>
    </citation>
    <scope>NUCLEOTIDE SEQUENCE [LARGE SCALE GENOMIC DNA]</scope>
    <source>
        <strain evidence="1 2">MHpl1</strain>
    </source>
</reference>
<dbReference type="Proteomes" id="UP000268014">
    <property type="component" value="Unassembled WGS sequence"/>
</dbReference>